<keyword evidence="2" id="KW-0175">Coiled coil</keyword>
<evidence type="ECO:0000256" key="4">
    <source>
        <dbReference type="SAM" id="SignalP"/>
    </source>
</evidence>
<dbReference type="Gene3D" id="1.20.1600.10">
    <property type="entry name" value="Outer membrane efflux proteins (OEP)"/>
    <property type="match status" value="1"/>
</dbReference>
<evidence type="ECO:0000256" key="1">
    <source>
        <dbReference type="ARBA" id="ARBA00007613"/>
    </source>
</evidence>
<feature type="coiled-coil region" evidence="2">
    <location>
        <begin position="343"/>
        <end position="385"/>
    </location>
</feature>
<dbReference type="Pfam" id="PF02321">
    <property type="entry name" value="OEP"/>
    <property type="match status" value="2"/>
</dbReference>
<dbReference type="InterPro" id="IPR003423">
    <property type="entry name" value="OMP_efflux"/>
</dbReference>
<name>A0A7C3Z7H0_9BACT</name>
<dbReference type="EMBL" id="DTMF01000082">
    <property type="protein sequence ID" value="HGF33370.1"/>
    <property type="molecule type" value="Genomic_DNA"/>
</dbReference>
<dbReference type="PROSITE" id="PS51257">
    <property type="entry name" value="PROKAR_LIPOPROTEIN"/>
    <property type="match status" value="1"/>
</dbReference>
<feature type="region of interest" description="Disordered" evidence="3">
    <location>
        <begin position="451"/>
        <end position="470"/>
    </location>
</feature>
<feature type="signal peptide" evidence="4">
    <location>
        <begin position="1"/>
        <end position="22"/>
    </location>
</feature>
<dbReference type="PANTHER" id="PTHR30203">
    <property type="entry name" value="OUTER MEMBRANE CATION EFFLUX PROTEIN"/>
    <property type="match status" value="1"/>
</dbReference>
<accession>A0A7C3Z7H0</accession>
<gene>
    <name evidence="5" type="ORF">ENW96_03135</name>
</gene>
<organism evidence="5">
    <name type="scientific">Desulfobacca acetoxidans</name>
    <dbReference type="NCBI Taxonomy" id="60893"/>
    <lineage>
        <taxon>Bacteria</taxon>
        <taxon>Pseudomonadati</taxon>
        <taxon>Thermodesulfobacteriota</taxon>
        <taxon>Desulfobaccia</taxon>
        <taxon>Desulfobaccales</taxon>
        <taxon>Desulfobaccaceae</taxon>
        <taxon>Desulfobacca</taxon>
    </lineage>
</organism>
<dbReference type="PANTHER" id="PTHR30203:SF24">
    <property type="entry name" value="BLR4935 PROTEIN"/>
    <property type="match status" value="1"/>
</dbReference>
<comment type="caution">
    <text evidence="5">The sequence shown here is derived from an EMBL/GenBank/DDBJ whole genome shotgun (WGS) entry which is preliminary data.</text>
</comment>
<proteinExistence type="inferred from homology"/>
<reference evidence="5" key="1">
    <citation type="journal article" date="2020" name="mSystems">
        <title>Genome- and Community-Level Interaction Insights into Carbon Utilization and Element Cycling Functions of Hydrothermarchaeota in Hydrothermal Sediment.</title>
        <authorList>
            <person name="Zhou Z."/>
            <person name="Liu Y."/>
            <person name="Xu W."/>
            <person name="Pan J."/>
            <person name="Luo Z.H."/>
            <person name="Li M."/>
        </authorList>
    </citation>
    <scope>NUCLEOTIDE SEQUENCE [LARGE SCALE GENOMIC DNA]</scope>
    <source>
        <strain evidence="5">SpSt-897</strain>
    </source>
</reference>
<evidence type="ECO:0000313" key="5">
    <source>
        <dbReference type="EMBL" id="HGF33370.1"/>
    </source>
</evidence>
<keyword evidence="4" id="KW-0732">Signal</keyword>
<feature type="chain" id="PRO_5027559223" evidence="4">
    <location>
        <begin position="23"/>
        <end position="470"/>
    </location>
</feature>
<comment type="similarity">
    <text evidence="1">Belongs to the outer membrane factor (OMF) (TC 1.B.17) family.</text>
</comment>
<protein>
    <submittedName>
        <fullName evidence="5">TolC family protein</fullName>
    </submittedName>
</protein>
<dbReference type="InterPro" id="IPR010131">
    <property type="entry name" value="MdtP/NodT-like"/>
</dbReference>
<sequence length="470" mass="51536">MRHLAIFTLTVTLALIAGCASFHPRPLSPARTAAALEDRRLGDPKLKEFIETNLNCKLTSWPPRSWDFPMLTLAAFYYHPDLDVARARWQVAEAGKITAGQRPNPSISVPTGFIANPGESNPWLYGVSLDIPIETAGKRGYRLARAGHLAEAASLDIATAAWQVRSRLRTALLDLSLSRERAGLLKRQLVVQEELIRLMAARLTHGEIPRPELTQAQISLDQTRLLLQETQRQTAENRVRLAAALGLQVSALRQVGISYAFLQRLPPTPISPEIRQQALLNRPDILAALASYEATQSALQLEIAKQYPDLHLGPGYKFDDAKDKWNVGISLTLPVLNQNQGPIAEAKARREEAAARFAALQARIIAELDRSLAGYLETLRKLKTAETLMVAEKIQEQAAQRGLQAGETDRLALLSAQLVLNKAALDRLQASYQAQQALGLLEDAAKSPLGTSAGLPSGLQTNPSHGEYRP</sequence>
<dbReference type="AlphaFoldDB" id="A0A7C3Z7H0"/>
<dbReference type="SUPFAM" id="SSF56954">
    <property type="entry name" value="Outer membrane efflux proteins (OEP)"/>
    <property type="match status" value="1"/>
</dbReference>
<evidence type="ECO:0000256" key="2">
    <source>
        <dbReference type="SAM" id="Coils"/>
    </source>
</evidence>
<dbReference type="GO" id="GO:0015562">
    <property type="term" value="F:efflux transmembrane transporter activity"/>
    <property type="evidence" value="ECO:0007669"/>
    <property type="project" value="InterPro"/>
</dbReference>
<evidence type="ECO:0000256" key="3">
    <source>
        <dbReference type="SAM" id="MobiDB-lite"/>
    </source>
</evidence>